<dbReference type="Pfam" id="PF04367">
    <property type="entry name" value="DUF502"/>
    <property type="match status" value="1"/>
</dbReference>
<evidence type="ECO:0000313" key="3">
    <source>
        <dbReference type="Proteomes" id="UP000266287"/>
    </source>
</evidence>
<keyword evidence="1" id="KW-0812">Transmembrane</keyword>
<sequence length="227" mass="25952">MKRIFTKLRRSFFAGLLIILPVTITMVILNFLYRLIIIPITYRIRPLIFFISPEGIDEILRRYIYLWDIFSILLLVFGIALVGVIARSSIIARWLIRSGERFLARLPLINKIYSAIQQISQAILGEKKSSFKKAVLLEYPRKGLWCIGLVSNDIISGEVQKKTEKKMISVFLPTTPNPTSGLYVLMPEEDTIPLKMSIDEALTMIVSVGVVTPPDDEETGKRPWRPE</sequence>
<dbReference type="InterPro" id="IPR007462">
    <property type="entry name" value="COV1-like"/>
</dbReference>
<keyword evidence="1" id="KW-1133">Transmembrane helix</keyword>
<dbReference type="PANTHER" id="PTHR31876">
    <property type="entry name" value="COV-LIKE PROTEIN 1"/>
    <property type="match status" value="1"/>
</dbReference>
<evidence type="ECO:0000256" key="1">
    <source>
        <dbReference type="SAM" id="Phobius"/>
    </source>
</evidence>
<protein>
    <submittedName>
        <fullName evidence="2">DUF502 domain-containing protein</fullName>
    </submittedName>
</protein>
<dbReference type="PANTHER" id="PTHR31876:SF26">
    <property type="entry name" value="PROTEIN LIKE COV 2"/>
    <property type="match status" value="1"/>
</dbReference>
<evidence type="ECO:0000313" key="2">
    <source>
        <dbReference type="EMBL" id="RII00993.1"/>
    </source>
</evidence>
<keyword evidence="1" id="KW-0472">Membrane</keyword>
<dbReference type="EMBL" id="NDHY01000001">
    <property type="protein sequence ID" value="RII00993.1"/>
    <property type="molecule type" value="Genomic_DNA"/>
</dbReference>
<reference evidence="2 3" key="1">
    <citation type="submission" date="2018-08" db="EMBL/GenBank/DDBJ databases">
        <title>Draft genome of candidate division NPL-UPA2 bacterium Unc8 that adapted to ultra-basic serpentinizing groundwater.</title>
        <authorList>
            <person name="Ishii S."/>
            <person name="Suzuki S."/>
            <person name="Nealson K.H."/>
        </authorList>
    </citation>
    <scope>NUCLEOTIDE SEQUENCE [LARGE SCALE GENOMIC DNA]</scope>
    <source>
        <strain evidence="2">Unc8</strain>
    </source>
</reference>
<dbReference type="AlphaFoldDB" id="A0A399G0T6"/>
<feature type="transmembrane region" description="Helical" evidence="1">
    <location>
        <begin position="64"/>
        <end position="86"/>
    </location>
</feature>
<name>A0A399G0T6_UNCN2</name>
<dbReference type="Proteomes" id="UP000266287">
    <property type="component" value="Unassembled WGS sequence"/>
</dbReference>
<accession>A0A399G0T6</accession>
<comment type="caution">
    <text evidence="2">The sequence shown here is derived from an EMBL/GenBank/DDBJ whole genome shotgun (WGS) entry which is preliminary data.</text>
</comment>
<proteinExistence type="predicted"/>
<feature type="transmembrane region" description="Helical" evidence="1">
    <location>
        <begin position="12"/>
        <end position="44"/>
    </location>
</feature>
<organism evidence="2 3">
    <name type="scientific">candidate division NPL-UPA2 bacterium Unc8</name>
    <dbReference type="NCBI Taxonomy" id="1980939"/>
    <lineage>
        <taxon>Bacteria</taxon>
    </lineage>
</organism>
<gene>
    <name evidence="2" type="ORF">B9J77_00165</name>
</gene>